<dbReference type="EMBL" id="FUYP01000007">
    <property type="protein sequence ID" value="SKB50889.1"/>
    <property type="molecule type" value="Genomic_DNA"/>
</dbReference>
<dbReference type="AlphaFoldDB" id="A0A1T5BUX9"/>
<proteinExistence type="predicted"/>
<organism evidence="2 3">
    <name type="scientific">Sphingopyxis flava</name>
    <dbReference type="NCBI Taxonomy" id="1507287"/>
    <lineage>
        <taxon>Bacteria</taxon>
        <taxon>Pseudomonadati</taxon>
        <taxon>Pseudomonadota</taxon>
        <taxon>Alphaproteobacteria</taxon>
        <taxon>Sphingomonadales</taxon>
        <taxon>Sphingomonadaceae</taxon>
        <taxon>Sphingopyxis</taxon>
    </lineage>
</organism>
<sequence length="34" mass="3620">MRRVGMTGTGPRGDGVMPSSWTGPMGQVTGRSRR</sequence>
<keyword evidence="3" id="KW-1185">Reference proteome</keyword>
<reference evidence="3" key="1">
    <citation type="submission" date="2017-02" db="EMBL/GenBank/DDBJ databases">
        <authorList>
            <person name="Varghese N."/>
            <person name="Submissions S."/>
        </authorList>
    </citation>
    <scope>NUCLEOTIDE SEQUENCE [LARGE SCALE GENOMIC DNA]</scope>
    <source>
        <strain evidence="3">R11H</strain>
    </source>
</reference>
<evidence type="ECO:0000313" key="3">
    <source>
        <dbReference type="Proteomes" id="UP000190044"/>
    </source>
</evidence>
<gene>
    <name evidence="2" type="ORF">SAMN06295937_1007150</name>
</gene>
<evidence type="ECO:0000256" key="1">
    <source>
        <dbReference type="SAM" id="MobiDB-lite"/>
    </source>
</evidence>
<name>A0A1T5BUX9_9SPHN</name>
<dbReference type="Proteomes" id="UP000190044">
    <property type="component" value="Unassembled WGS sequence"/>
</dbReference>
<accession>A0A1T5BUX9</accession>
<protein>
    <submittedName>
        <fullName evidence="2">Uncharacterized protein</fullName>
    </submittedName>
</protein>
<feature type="region of interest" description="Disordered" evidence="1">
    <location>
        <begin position="1"/>
        <end position="34"/>
    </location>
</feature>
<evidence type="ECO:0000313" key="2">
    <source>
        <dbReference type="EMBL" id="SKB50889.1"/>
    </source>
</evidence>